<dbReference type="STRING" id="906689.A0A2I0VX31"/>
<evidence type="ECO:0000313" key="1">
    <source>
        <dbReference type="EMBL" id="PKU67971.1"/>
    </source>
</evidence>
<reference evidence="1 2" key="2">
    <citation type="journal article" date="2017" name="Nature">
        <title>The Apostasia genome and the evolution of orchids.</title>
        <authorList>
            <person name="Zhang G.Q."/>
            <person name="Liu K.W."/>
            <person name="Li Z."/>
            <person name="Lohaus R."/>
            <person name="Hsiao Y.Y."/>
            <person name="Niu S.C."/>
            <person name="Wang J.Y."/>
            <person name="Lin Y.C."/>
            <person name="Xu Q."/>
            <person name="Chen L.J."/>
            <person name="Yoshida K."/>
            <person name="Fujiwara S."/>
            <person name="Wang Z.W."/>
            <person name="Zhang Y.Q."/>
            <person name="Mitsuda N."/>
            <person name="Wang M."/>
            <person name="Liu G.H."/>
            <person name="Pecoraro L."/>
            <person name="Huang H.X."/>
            <person name="Xiao X.J."/>
            <person name="Lin M."/>
            <person name="Wu X.Y."/>
            <person name="Wu W.L."/>
            <person name="Chen Y.Y."/>
            <person name="Chang S.B."/>
            <person name="Sakamoto S."/>
            <person name="Ohme-Takagi M."/>
            <person name="Yagi M."/>
            <person name="Zeng S.J."/>
            <person name="Shen C.Y."/>
            <person name="Yeh C.M."/>
            <person name="Luo Y.B."/>
            <person name="Tsai W.C."/>
            <person name="Van de Peer Y."/>
            <person name="Liu Z.J."/>
        </authorList>
    </citation>
    <scope>NUCLEOTIDE SEQUENCE [LARGE SCALE GENOMIC DNA]</scope>
    <source>
        <tissue evidence="1">The whole plant</tissue>
    </source>
</reference>
<dbReference type="EMBL" id="KZ503159">
    <property type="protein sequence ID" value="PKU67971.1"/>
    <property type="molecule type" value="Genomic_DNA"/>
</dbReference>
<evidence type="ECO:0008006" key="3">
    <source>
        <dbReference type="Google" id="ProtNLM"/>
    </source>
</evidence>
<dbReference type="AlphaFoldDB" id="A0A2I0VX31"/>
<name>A0A2I0VX31_9ASPA</name>
<dbReference type="Proteomes" id="UP000233837">
    <property type="component" value="Unassembled WGS sequence"/>
</dbReference>
<dbReference type="PANTHER" id="PTHR33710:SF71">
    <property type="entry name" value="ENDONUCLEASE_EXONUCLEASE_PHOSPHATASE DOMAIN-CONTAINING PROTEIN"/>
    <property type="match status" value="1"/>
</dbReference>
<accession>A0A2I0VX31</accession>
<dbReference type="SUPFAM" id="SSF56219">
    <property type="entry name" value="DNase I-like"/>
    <property type="match status" value="1"/>
</dbReference>
<reference evidence="1 2" key="1">
    <citation type="journal article" date="2016" name="Sci. Rep.">
        <title>The Dendrobium catenatum Lindl. genome sequence provides insights into polysaccharide synthase, floral development and adaptive evolution.</title>
        <authorList>
            <person name="Zhang G.Q."/>
            <person name="Xu Q."/>
            <person name="Bian C."/>
            <person name="Tsai W.C."/>
            <person name="Yeh C.M."/>
            <person name="Liu K.W."/>
            <person name="Yoshida K."/>
            <person name="Zhang L.S."/>
            <person name="Chang S.B."/>
            <person name="Chen F."/>
            <person name="Shi Y."/>
            <person name="Su Y.Y."/>
            <person name="Zhang Y.Q."/>
            <person name="Chen L.J."/>
            <person name="Yin Y."/>
            <person name="Lin M."/>
            <person name="Huang H."/>
            <person name="Deng H."/>
            <person name="Wang Z.W."/>
            <person name="Zhu S.L."/>
            <person name="Zhao X."/>
            <person name="Deng C."/>
            <person name="Niu S.C."/>
            <person name="Huang J."/>
            <person name="Wang M."/>
            <person name="Liu G.H."/>
            <person name="Yang H.J."/>
            <person name="Xiao X.J."/>
            <person name="Hsiao Y.Y."/>
            <person name="Wu W.L."/>
            <person name="Chen Y.Y."/>
            <person name="Mitsuda N."/>
            <person name="Ohme-Takagi M."/>
            <person name="Luo Y.B."/>
            <person name="Van de Peer Y."/>
            <person name="Liu Z.J."/>
        </authorList>
    </citation>
    <scope>NUCLEOTIDE SEQUENCE [LARGE SCALE GENOMIC DNA]</scope>
    <source>
        <tissue evidence="1">The whole plant</tissue>
    </source>
</reference>
<dbReference type="InterPro" id="IPR036691">
    <property type="entry name" value="Endo/exonu/phosph_ase_sf"/>
</dbReference>
<protein>
    <recommendedName>
        <fullName evidence="3">Threonine dehydratase</fullName>
    </recommendedName>
</protein>
<dbReference type="PANTHER" id="PTHR33710">
    <property type="entry name" value="BNAC02G09200D PROTEIN"/>
    <property type="match status" value="1"/>
</dbReference>
<organism evidence="1 2">
    <name type="scientific">Dendrobium catenatum</name>
    <dbReference type="NCBI Taxonomy" id="906689"/>
    <lineage>
        <taxon>Eukaryota</taxon>
        <taxon>Viridiplantae</taxon>
        <taxon>Streptophyta</taxon>
        <taxon>Embryophyta</taxon>
        <taxon>Tracheophyta</taxon>
        <taxon>Spermatophyta</taxon>
        <taxon>Magnoliopsida</taxon>
        <taxon>Liliopsida</taxon>
        <taxon>Asparagales</taxon>
        <taxon>Orchidaceae</taxon>
        <taxon>Epidendroideae</taxon>
        <taxon>Malaxideae</taxon>
        <taxon>Dendrobiinae</taxon>
        <taxon>Dendrobium</taxon>
    </lineage>
</organism>
<keyword evidence="2" id="KW-1185">Reference proteome</keyword>
<proteinExistence type="predicted"/>
<dbReference type="Gene3D" id="3.60.10.10">
    <property type="entry name" value="Endonuclease/exonuclease/phosphatase"/>
    <property type="match status" value="1"/>
</dbReference>
<sequence>MNAMDDFNHKISSCNLTDIGFSGSSFTWNRNNMWQRLDRLLFNNDWISKFNMTRVQHLSRTLSDHSPLLLFISNSILTGPVAFRFQNMWIKHAGFFIVVSENWNALVFPDNNIHGMNRLWAKLSRLKQLLR</sequence>
<gene>
    <name evidence="1" type="ORF">MA16_Dca007006</name>
</gene>
<evidence type="ECO:0000313" key="2">
    <source>
        <dbReference type="Proteomes" id="UP000233837"/>
    </source>
</evidence>